<keyword evidence="2" id="KW-1185">Reference proteome</keyword>
<proteinExistence type="predicted"/>
<evidence type="ECO:0000313" key="1">
    <source>
        <dbReference type="EMBL" id="CCF83988.1"/>
    </source>
</evidence>
<dbReference type="AlphaFoldDB" id="I4EH26"/>
<dbReference type="Proteomes" id="UP000004221">
    <property type="component" value="Unassembled WGS sequence"/>
</dbReference>
<reference evidence="1 2" key="1">
    <citation type="journal article" date="2012" name="ISME J.">
        <title>Nitrification expanded: discovery, physiology and genomics of a nitrite-oxidizing bacterium from the phylum Chloroflexi.</title>
        <authorList>
            <person name="Sorokin D.Y."/>
            <person name="Lucker S."/>
            <person name="Vejmelkova D."/>
            <person name="Kostrikina N.A."/>
            <person name="Kleerebezem R."/>
            <person name="Rijpstra W.I."/>
            <person name="Damste J.S."/>
            <person name="Le Paslier D."/>
            <person name="Muyzer G."/>
            <person name="Wagner M."/>
            <person name="van Loosdrecht M.C."/>
            <person name="Daims H."/>
        </authorList>
    </citation>
    <scope>NUCLEOTIDE SEQUENCE [LARGE SCALE GENOMIC DNA]</scope>
    <source>
        <strain evidence="2">none</strain>
    </source>
</reference>
<organism evidence="1 2">
    <name type="scientific">Nitrolancea hollandica Lb</name>
    <dbReference type="NCBI Taxonomy" id="1129897"/>
    <lineage>
        <taxon>Bacteria</taxon>
        <taxon>Pseudomonadati</taxon>
        <taxon>Thermomicrobiota</taxon>
        <taxon>Thermomicrobia</taxon>
        <taxon>Sphaerobacterales</taxon>
        <taxon>Sphaerobacterineae</taxon>
        <taxon>Sphaerobacteraceae</taxon>
        <taxon>Nitrolancea</taxon>
    </lineage>
</organism>
<evidence type="ECO:0000313" key="2">
    <source>
        <dbReference type="Proteomes" id="UP000004221"/>
    </source>
</evidence>
<gene>
    <name evidence="1" type="ORF">NITHO_2960010</name>
</gene>
<comment type="caution">
    <text evidence="1">The sequence shown here is derived from an EMBL/GenBank/DDBJ whole genome shotgun (WGS) entry which is preliminary data.</text>
</comment>
<protein>
    <submittedName>
        <fullName evidence="1">Uncharacterized protein</fullName>
    </submittedName>
</protein>
<accession>I4EH26</accession>
<dbReference type="EMBL" id="CAGS01000219">
    <property type="protein sequence ID" value="CCF83988.1"/>
    <property type="molecule type" value="Genomic_DNA"/>
</dbReference>
<name>I4EH26_9BACT</name>
<sequence length="117" mass="12237">MRDPVRLLIPPLHVDALTINDRMITVVAHPAHPAASCRSGGHAQADCTVDTCACMLTCLGAPSPLAVGSRCAGSAAATQTVEDGTSPSGSIEVATTYAWRIERLKEALERKKSTGPR</sequence>